<sequence length="129" mass="14213">MPFSQHSSVSKHGATTTRRGCGHGGATEGTQHASKMLKKIEEELAKSSSDIEEPDNLPASKKPTKSRSKQDDANFFLNSDSDGKEIKKKAAKKPSKSLSHSKSSAPTNRRNIEKEEKEEEEEKEKEDGD</sequence>
<feature type="compositionally biased region" description="Low complexity" evidence="1">
    <location>
        <begin position="96"/>
        <end position="105"/>
    </location>
</feature>
<dbReference type="AlphaFoldDB" id="K5WLU4"/>
<gene>
    <name evidence="2" type="ORF">PHACADRAFT_32252</name>
</gene>
<accession>K5WLU4</accession>
<protein>
    <submittedName>
        <fullName evidence="2">Uncharacterized protein</fullName>
    </submittedName>
</protein>
<feature type="compositionally biased region" description="Basic residues" evidence="1">
    <location>
        <begin position="86"/>
        <end position="95"/>
    </location>
</feature>
<proteinExistence type="predicted"/>
<dbReference type="InParanoid" id="K5WLU4"/>
<dbReference type="HOGENOM" id="CLU_1949570_0_0_1"/>
<dbReference type="EMBL" id="JH930477">
    <property type="protein sequence ID" value="EKM51257.1"/>
    <property type="molecule type" value="Genomic_DNA"/>
</dbReference>
<organism evidence="2 3">
    <name type="scientific">Phanerochaete carnosa (strain HHB-10118-sp)</name>
    <name type="common">White-rot fungus</name>
    <name type="synonym">Peniophora carnosa</name>
    <dbReference type="NCBI Taxonomy" id="650164"/>
    <lineage>
        <taxon>Eukaryota</taxon>
        <taxon>Fungi</taxon>
        <taxon>Dikarya</taxon>
        <taxon>Basidiomycota</taxon>
        <taxon>Agaricomycotina</taxon>
        <taxon>Agaricomycetes</taxon>
        <taxon>Polyporales</taxon>
        <taxon>Phanerochaetaceae</taxon>
        <taxon>Phanerochaete</taxon>
    </lineage>
</organism>
<evidence type="ECO:0000313" key="3">
    <source>
        <dbReference type="Proteomes" id="UP000008370"/>
    </source>
</evidence>
<feature type="compositionally biased region" description="Polar residues" evidence="1">
    <location>
        <begin position="1"/>
        <end position="18"/>
    </location>
</feature>
<dbReference type="Proteomes" id="UP000008370">
    <property type="component" value="Unassembled WGS sequence"/>
</dbReference>
<dbReference type="RefSeq" id="XP_007399993.1">
    <property type="nucleotide sequence ID" value="XM_007399931.1"/>
</dbReference>
<dbReference type="GeneID" id="18919723"/>
<evidence type="ECO:0000256" key="1">
    <source>
        <dbReference type="SAM" id="MobiDB-lite"/>
    </source>
</evidence>
<evidence type="ECO:0000313" key="2">
    <source>
        <dbReference type="EMBL" id="EKM51257.1"/>
    </source>
</evidence>
<name>K5WLU4_PHACS</name>
<feature type="compositionally biased region" description="Acidic residues" evidence="1">
    <location>
        <begin position="116"/>
        <end position="129"/>
    </location>
</feature>
<feature type="region of interest" description="Disordered" evidence="1">
    <location>
        <begin position="1"/>
        <end position="129"/>
    </location>
</feature>
<dbReference type="KEGG" id="pco:PHACADRAFT_32252"/>
<reference evidence="2 3" key="1">
    <citation type="journal article" date="2012" name="BMC Genomics">
        <title>Comparative genomics of the white-rot fungi, Phanerochaete carnosa and P. chrysosporium, to elucidate the genetic basis of the distinct wood types they colonize.</title>
        <authorList>
            <person name="Suzuki H."/>
            <person name="MacDonald J."/>
            <person name="Syed K."/>
            <person name="Salamov A."/>
            <person name="Hori C."/>
            <person name="Aerts A."/>
            <person name="Henrissat B."/>
            <person name="Wiebenga A."/>
            <person name="vanKuyk P.A."/>
            <person name="Barry K."/>
            <person name="Lindquist E."/>
            <person name="LaButti K."/>
            <person name="Lapidus A."/>
            <person name="Lucas S."/>
            <person name="Coutinho P."/>
            <person name="Gong Y."/>
            <person name="Samejima M."/>
            <person name="Mahadevan R."/>
            <person name="Abou-Zaid M."/>
            <person name="de Vries R.P."/>
            <person name="Igarashi K."/>
            <person name="Yadav J.S."/>
            <person name="Grigoriev I.V."/>
            <person name="Master E.R."/>
        </authorList>
    </citation>
    <scope>NUCLEOTIDE SEQUENCE [LARGE SCALE GENOMIC DNA]</scope>
    <source>
        <strain evidence="2 3">HHB-10118-sp</strain>
    </source>
</reference>
<keyword evidence="3" id="KW-1185">Reference proteome</keyword>